<dbReference type="Gene3D" id="3.40.1160.10">
    <property type="entry name" value="Acetylglutamate kinase-like"/>
    <property type="match status" value="1"/>
</dbReference>
<dbReference type="GO" id="GO:0004349">
    <property type="term" value="F:glutamate 5-kinase activity"/>
    <property type="evidence" value="ECO:0007669"/>
    <property type="project" value="UniProtKB-EC"/>
</dbReference>
<dbReference type="InterPro" id="IPR036974">
    <property type="entry name" value="PUA_sf"/>
</dbReference>
<keyword evidence="3" id="KW-0641">Proline biosynthesis</keyword>
<dbReference type="InterPro" id="IPR005715">
    <property type="entry name" value="Glu_5kinase/COase_Synthase"/>
</dbReference>
<dbReference type="Gene3D" id="2.30.130.10">
    <property type="entry name" value="PUA domain"/>
    <property type="match status" value="1"/>
</dbReference>
<dbReference type="InterPro" id="IPR015947">
    <property type="entry name" value="PUA-like_sf"/>
</dbReference>
<evidence type="ECO:0000256" key="1">
    <source>
        <dbReference type="ARBA" id="ARBA00022490"/>
    </source>
</evidence>
<keyword evidence="1" id="KW-0963">Cytoplasm</keyword>
<evidence type="ECO:0000313" key="9">
    <source>
        <dbReference type="EMBL" id="MBB3840434.1"/>
    </source>
</evidence>
<dbReference type="GO" id="GO:0005524">
    <property type="term" value="F:ATP binding"/>
    <property type="evidence" value="ECO:0007669"/>
    <property type="project" value="UniProtKB-KW"/>
</dbReference>
<proteinExistence type="predicted"/>
<dbReference type="AlphaFoldDB" id="A0A7W6ES71"/>
<dbReference type="PROSITE" id="PS50890">
    <property type="entry name" value="PUA"/>
    <property type="match status" value="1"/>
</dbReference>
<dbReference type="EC" id="2.7.2.11" evidence="9"/>
<evidence type="ECO:0000256" key="5">
    <source>
        <dbReference type="ARBA" id="ARBA00022741"/>
    </source>
</evidence>
<feature type="domain" description="PUA" evidence="8">
    <location>
        <begin position="265"/>
        <end position="341"/>
    </location>
</feature>
<evidence type="ECO:0000256" key="2">
    <source>
        <dbReference type="ARBA" id="ARBA00022605"/>
    </source>
</evidence>
<dbReference type="InterPro" id="IPR002478">
    <property type="entry name" value="PUA"/>
</dbReference>
<accession>A0A7W6ES71</accession>
<dbReference type="PIRSF" id="PIRSF000729">
    <property type="entry name" value="GK"/>
    <property type="match status" value="1"/>
</dbReference>
<organism evidence="9 10">
    <name type="scientific">Runella defluvii</name>
    <dbReference type="NCBI Taxonomy" id="370973"/>
    <lineage>
        <taxon>Bacteria</taxon>
        <taxon>Pseudomonadati</taxon>
        <taxon>Bacteroidota</taxon>
        <taxon>Cytophagia</taxon>
        <taxon>Cytophagales</taxon>
        <taxon>Spirosomataceae</taxon>
        <taxon>Runella</taxon>
    </lineage>
</organism>
<dbReference type="InterPro" id="IPR001048">
    <property type="entry name" value="Asp/Glu/Uridylate_kinase"/>
</dbReference>
<dbReference type="SUPFAM" id="SSF88697">
    <property type="entry name" value="PUA domain-like"/>
    <property type="match status" value="1"/>
</dbReference>
<comment type="caution">
    <text evidence="9">The sequence shown here is derived from an EMBL/GenBank/DDBJ whole genome shotgun (WGS) entry which is preliminary data.</text>
</comment>
<name>A0A7W6ES71_9BACT</name>
<dbReference type="GO" id="GO:0005829">
    <property type="term" value="C:cytosol"/>
    <property type="evidence" value="ECO:0007669"/>
    <property type="project" value="TreeGrafter"/>
</dbReference>
<reference evidence="9 10" key="1">
    <citation type="submission" date="2020-08" db="EMBL/GenBank/DDBJ databases">
        <title>Genomic Encyclopedia of Type Strains, Phase IV (KMG-IV): sequencing the most valuable type-strain genomes for metagenomic binning, comparative biology and taxonomic classification.</title>
        <authorList>
            <person name="Goeker M."/>
        </authorList>
    </citation>
    <scope>NUCLEOTIDE SEQUENCE [LARGE SCALE GENOMIC DNA]</scope>
    <source>
        <strain evidence="9 10">DSM 17976</strain>
    </source>
</reference>
<dbReference type="InterPro" id="IPR001057">
    <property type="entry name" value="Glu/AcGlu_kinase"/>
</dbReference>
<dbReference type="InterPro" id="IPR036393">
    <property type="entry name" value="AceGlu_kinase-like_sf"/>
</dbReference>
<dbReference type="Pfam" id="PF00696">
    <property type="entry name" value="AA_kinase"/>
    <property type="match status" value="1"/>
</dbReference>
<evidence type="ECO:0000256" key="6">
    <source>
        <dbReference type="ARBA" id="ARBA00022777"/>
    </source>
</evidence>
<keyword evidence="2" id="KW-0028">Amino-acid biosynthesis</keyword>
<dbReference type="GO" id="GO:0003723">
    <property type="term" value="F:RNA binding"/>
    <property type="evidence" value="ECO:0007669"/>
    <property type="project" value="InterPro"/>
</dbReference>
<gene>
    <name evidence="9" type="ORF">FHS57_004454</name>
</gene>
<dbReference type="SMART" id="SM00359">
    <property type="entry name" value="PUA"/>
    <property type="match status" value="1"/>
</dbReference>
<dbReference type="PRINTS" id="PR00474">
    <property type="entry name" value="GLU5KINASE"/>
</dbReference>
<dbReference type="EMBL" id="JACIBY010000011">
    <property type="protein sequence ID" value="MBB3840434.1"/>
    <property type="molecule type" value="Genomic_DNA"/>
</dbReference>
<evidence type="ECO:0000256" key="7">
    <source>
        <dbReference type="ARBA" id="ARBA00022840"/>
    </source>
</evidence>
<dbReference type="InterPro" id="IPR011529">
    <property type="entry name" value="Glu_5kinase"/>
</dbReference>
<keyword evidence="10" id="KW-1185">Reference proteome</keyword>
<evidence type="ECO:0000256" key="3">
    <source>
        <dbReference type="ARBA" id="ARBA00022650"/>
    </source>
</evidence>
<dbReference type="SUPFAM" id="SSF53633">
    <property type="entry name" value="Carbamate kinase-like"/>
    <property type="match status" value="1"/>
</dbReference>
<dbReference type="FunFam" id="3.40.1160.10:FF:000006">
    <property type="entry name" value="Glutamate 5-kinase"/>
    <property type="match status" value="1"/>
</dbReference>
<dbReference type="NCBIfam" id="TIGR01027">
    <property type="entry name" value="proB"/>
    <property type="match status" value="1"/>
</dbReference>
<dbReference type="GO" id="GO:0008652">
    <property type="term" value="P:amino acid biosynthetic process"/>
    <property type="evidence" value="ECO:0007669"/>
    <property type="project" value="UniProtKB-KW"/>
</dbReference>
<dbReference type="Proteomes" id="UP000541352">
    <property type="component" value="Unassembled WGS sequence"/>
</dbReference>
<keyword evidence="5" id="KW-0547">Nucleotide-binding</keyword>
<keyword evidence="4 9" id="KW-0808">Transferase</keyword>
<dbReference type="PANTHER" id="PTHR43654">
    <property type="entry name" value="GLUTAMATE 5-KINASE"/>
    <property type="match status" value="1"/>
</dbReference>
<protein>
    <submittedName>
        <fullName evidence="9">Glutamate 5-kinase</fullName>
        <ecNumber evidence="9">2.7.2.11</ecNumber>
    </submittedName>
</protein>
<dbReference type="CDD" id="cd21157">
    <property type="entry name" value="PUA_G5K"/>
    <property type="match status" value="1"/>
</dbReference>
<dbReference type="RefSeq" id="WP_183977404.1">
    <property type="nucleotide sequence ID" value="NZ_JACIBY010000011.1"/>
</dbReference>
<keyword evidence="6 9" id="KW-0418">Kinase</keyword>
<evidence type="ECO:0000256" key="4">
    <source>
        <dbReference type="ARBA" id="ARBA00022679"/>
    </source>
</evidence>
<dbReference type="PANTHER" id="PTHR43654:SF1">
    <property type="entry name" value="ISOPENTENYL PHOSPHATE KINASE"/>
    <property type="match status" value="1"/>
</dbReference>
<evidence type="ECO:0000259" key="8">
    <source>
        <dbReference type="SMART" id="SM00359"/>
    </source>
</evidence>
<evidence type="ECO:0000313" key="10">
    <source>
        <dbReference type="Proteomes" id="UP000541352"/>
    </source>
</evidence>
<sequence>MSKPILVLKFGSAAITKANGELNQLVMVEIARQVAQLYTDYHVVIVSSGAVAAGKQYIRSYAGEITQRKAAAAIGNLLLLNKYAQFFSPYDIPVAQSLCERGHFANRDQFLQMKDTFQELWENGIIPIVNENDVVSSHELKFSDNDELATLIAVGFGADTLMLCTSVGGLLDDKGQVIPRVLQVNDVFQFVRSDKSSVGLGGMTSKLTFAKLATRMGIRTIIFGMNEPDGILHAIREETGTVFAPQDNSLSARNRWLGSGSLVAGRITIDDGAAQALQNRKSLLAVGIKNVAGDFEAGEVVELLNAEGNLVAVAKARESSVVIVQNLRTQNFEVANANDIVLL</sequence>
<keyword evidence="7" id="KW-0067">ATP-binding</keyword>
<dbReference type="Pfam" id="PF01472">
    <property type="entry name" value="PUA"/>
    <property type="match status" value="1"/>
</dbReference>